<protein>
    <submittedName>
        <fullName evidence="2">Uncharacterized protein</fullName>
    </submittedName>
</protein>
<dbReference type="AlphaFoldDB" id="A0A8K0G565"/>
<proteinExistence type="predicted"/>
<name>A0A8K0G565_IGNLU</name>
<comment type="caution">
    <text evidence="2">The sequence shown here is derived from an EMBL/GenBank/DDBJ whole genome shotgun (WGS) entry which is preliminary data.</text>
</comment>
<dbReference type="Proteomes" id="UP000801492">
    <property type="component" value="Unassembled WGS sequence"/>
</dbReference>
<keyword evidence="3" id="KW-1185">Reference proteome</keyword>
<reference evidence="2" key="1">
    <citation type="submission" date="2019-08" db="EMBL/GenBank/DDBJ databases">
        <title>The genome of the North American firefly Photinus pyralis.</title>
        <authorList>
            <consortium name="Photinus pyralis genome working group"/>
            <person name="Fallon T.R."/>
            <person name="Sander Lower S.E."/>
            <person name="Weng J.-K."/>
        </authorList>
    </citation>
    <scope>NUCLEOTIDE SEQUENCE</scope>
    <source>
        <strain evidence="2">TRF0915ILg1</strain>
        <tissue evidence="2">Whole body</tissue>
    </source>
</reference>
<organism evidence="2 3">
    <name type="scientific">Ignelater luminosus</name>
    <name type="common">Cucubano</name>
    <name type="synonym">Pyrophorus luminosus</name>
    <dbReference type="NCBI Taxonomy" id="2038154"/>
    <lineage>
        <taxon>Eukaryota</taxon>
        <taxon>Metazoa</taxon>
        <taxon>Ecdysozoa</taxon>
        <taxon>Arthropoda</taxon>
        <taxon>Hexapoda</taxon>
        <taxon>Insecta</taxon>
        <taxon>Pterygota</taxon>
        <taxon>Neoptera</taxon>
        <taxon>Endopterygota</taxon>
        <taxon>Coleoptera</taxon>
        <taxon>Polyphaga</taxon>
        <taxon>Elateriformia</taxon>
        <taxon>Elateroidea</taxon>
        <taxon>Elateridae</taxon>
        <taxon>Agrypninae</taxon>
        <taxon>Pyrophorini</taxon>
        <taxon>Ignelater</taxon>
    </lineage>
</organism>
<accession>A0A8K0G565</accession>
<evidence type="ECO:0000313" key="2">
    <source>
        <dbReference type="EMBL" id="KAF2886306.1"/>
    </source>
</evidence>
<evidence type="ECO:0000256" key="1">
    <source>
        <dbReference type="SAM" id="MobiDB-lite"/>
    </source>
</evidence>
<evidence type="ECO:0000313" key="3">
    <source>
        <dbReference type="Proteomes" id="UP000801492"/>
    </source>
</evidence>
<dbReference type="OrthoDB" id="8195370at2759"/>
<gene>
    <name evidence="2" type="ORF">ILUMI_19865</name>
</gene>
<feature type="region of interest" description="Disordered" evidence="1">
    <location>
        <begin position="135"/>
        <end position="178"/>
    </location>
</feature>
<sequence>MKVLYINAHGLVEDLKADLLNGPNHVYNDHSKCKQTYCESVGDKENGKILELKNTGIYHHVHGALDRLVAKGHQLIDNETNNRAELYMSILCKFNAGKRLNLTQRGSFETRANISGLTSPGEHFKKYVANLQHQEANRKERNKTTSTRVKRKLSFTDPCVSQPAQSSAPDYGPNAVEPTMKVHTKGQWDNPRYIMERKGRLTASRFGEVQKTNESRTTRPDNTDFIPKAFHY</sequence>
<dbReference type="EMBL" id="VTPC01088119">
    <property type="protein sequence ID" value="KAF2886306.1"/>
    <property type="molecule type" value="Genomic_DNA"/>
</dbReference>